<feature type="active site" description="For OMPdecase activity" evidence="8">
    <location>
        <position position="68"/>
    </location>
</feature>
<evidence type="ECO:0000313" key="12">
    <source>
        <dbReference type="EMBL" id="KAA2213834.1"/>
    </source>
</evidence>
<evidence type="ECO:0000256" key="5">
    <source>
        <dbReference type="ARBA" id="ARBA00023239"/>
    </source>
</evidence>
<feature type="active site" description="For OMPdecase activity" evidence="8">
    <location>
        <position position="63"/>
    </location>
</feature>
<dbReference type="GO" id="GO:0006207">
    <property type="term" value="P:'de novo' pyrimidine nucleobase biosynthetic process"/>
    <property type="evidence" value="ECO:0007669"/>
    <property type="project" value="InterPro"/>
</dbReference>
<comment type="function">
    <text evidence="1 7">Catalyzes the decarboxylation of orotidine 5'-monophosphate (OMP) to uridine 5'-monophosphate (UMP).</text>
</comment>
<dbReference type="AlphaFoldDB" id="A0A5B2TIB4"/>
<feature type="binding site" evidence="7">
    <location>
        <begin position="63"/>
        <end position="72"/>
    </location>
    <ligand>
        <name>substrate</name>
    </ligand>
</feature>
<dbReference type="InterPro" id="IPR018089">
    <property type="entry name" value="OMPdecase_AS"/>
</dbReference>
<dbReference type="GO" id="GO:0005829">
    <property type="term" value="C:cytosol"/>
    <property type="evidence" value="ECO:0007669"/>
    <property type="project" value="TreeGrafter"/>
</dbReference>
<dbReference type="InterPro" id="IPR047596">
    <property type="entry name" value="OMPdecase_bac"/>
</dbReference>
<dbReference type="EMBL" id="VUKA01000002">
    <property type="protein sequence ID" value="KAA2213834.1"/>
    <property type="molecule type" value="Genomic_DNA"/>
</dbReference>
<name>A0A5B2TIB4_9PROT</name>
<dbReference type="CDD" id="cd04725">
    <property type="entry name" value="OMP_decarboxylase_like"/>
    <property type="match status" value="1"/>
</dbReference>
<feature type="active site" description="Proton donor" evidence="7">
    <location>
        <position position="65"/>
    </location>
</feature>
<dbReference type="RefSeq" id="WP_149811490.1">
    <property type="nucleotide sequence ID" value="NZ_VUKA01000002.1"/>
</dbReference>
<sequence length="246" mass="24934">MRRKPDSAGIIAALDTPDSGRAEAWARAVAPHVGLLKVGLELFCAAGPQVVRQVAAHRPVFLDLKFHDIPNTVAGAVRSVCATHPAMLTLHGGGGSAMIEAARRAAEDSLGENRPAILAVTVLTSFTAEALAATGVSGGPAQQVLRLARLALEAGADGLVCSPQEVSRLRDAFGEAPLLVVPGVRPAGSATGDQARTATPEDTVAAGADWLVIGRPITAAADPGAAAAAIASGLQSRRLQPSPSHP</sequence>
<keyword evidence="4 7" id="KW-0665">Pyrimidine biosynthesis</keyword>
<feature type="binding site" evidence="7 9">
    <location>
        <position position="194"/>
    </location>
    <ligand>
        <name>substrate</name>
    </ligand>
</feature>
<feature type="active site" description="For OMPdecase activity" evidence="8">
    <location>
        <position position="65"/>
    </location>
</feature>
<keyword evidence="3 7" id="KW-0210">Decarboxylase</keyword>
<evidence type="ECO:0000256" key="8">
    <source>
        <dbReference type="PIRSR" id="PIRSR614732-1"/>
    </source>
</evidence>
<dbReference type="InterPro" id="IPR001754">
    <property type="entry name" value="OMPdeCOase_dom"/>
</dbReference>
<organism evidence="12 13">
    <name type="scientific">Teichococcus oryzae</name>
    <dbReference type="NCBI Taxonomy" id="1608942"/>
    <lineage>
        <taxon>Bacteria</taxon>
        <taxon>Pseudomonadati</taxon>
        <taxon>Pseudomonadota</taxon>
        <taxon>Alphaproteobacteria</taxon>
        <taxon>Acetobacterales</taxon>
        <taxon>Roseomonadaceae</taxon>
        <taxon>Roseomonas</taxon>
    </lineage>
</organism>
<feature type="binding site" evidence="7 9">
    <location>
        <position position="214"/>
    </location>
    <ligand>
        <name>substrate</name>
    </ligand>
</feature>
<comment type="catalytic activity">
    <reaction evidence="6 7 10">
        <text>orotidine 5'-phosphate + H(+) = UMP + CO2</text>
        <dbReference type="Rhea" id="RHEA:11596"/>
        <dbReference type="ChEBI" id="CHEBI:15378"/>
        <dbReference type="ChEBI" id="CHEBI:16526"/>
        <dbReference type="ChEBI" id="CHEBI:57538"/>
        <dbReference type="ChEBI" id="CHEBI:57865"/>
        <dbReference type="EC" id="4.1.1.23"/>
    </reaction>
</comment>
<keyword evidence="5 7" id="KW-0456">Lyase</keyword>
<evidence type="ECO:0000256" key="7">
    <source>
        <dbReference type="HAMAP-Rule" id="MF_01200"/>
    </source>
</evidence>
<dbReference type="GO" id="GO:0044205">
    <property type="term" value="P:'de novo' UMP biosynthetic process"/>
    <property type="evidence" value="ECO:0007669"/>
    <property type="project" value="UniProtKB-UniRule"/>
</dbReference>
<dbReference type="Proteomes" id="UP000322110">
    <property type="component" value="Unassembled WGS sequence"/>
</dbReference>
<dbReference type="Gene3D" id="3.20.20.70">
    <property type="entry name" value="Aldolase class I"/>
    <property type="match status" value="1"/>
</dbReference>
<dbReference type="InterPro" id="IPR014732">
    <property type="entry name" value="OMPdecase"/>
</dbReference>
<feature type="binding site" evidence="7 9">
    <location>
        <position position="124"/>
    </location>
    <ligand>
        <name>substrate</name>
    </ligand>
</feature>
<comment type="pathway">
    <text evidence="2 7 10">Pyrimidine metabolism; UMP biosynthesis via de novo pathway; UMP from orotate: step 2/2.</text>
</comment>
<dbReference type="InterPro" id="IPR013785">
    <property type="entry name" value="Aldolase_TIM"/>
</dbReference>
<evidence type="ECO:0000313" key="13">
    <source>
        <dbReference type="Proteomes" id="UP000322110"/>
    </source>
</evidence>
<dbReference type="OrthoDB" id="9806203at2"/>
<reference evidence="12 13" key="1">
    <citation type="journal article" date="2015" name="Int. J. Syst. Evol. Microbiol.">
        <title>Roseomonas oryzae sp. nov., isolated from paddy rhizosphere soil.</title>
        <authorList>
            <person name="Ramaprasad E.V."/>
            <person name="Sasikala Ch."/>
            <person name="Ramana Ch.V."/>
        </authorList>
    </citation>
    <scope>NUCLEOTIDE SEQUENCE [LARGE SCALE GENOMIC DNA]</scope>
    <source>
        <strain evidence="12 13">KCTC 42542</strain>
    </source>
</reference>
<dbReference type="Pfam" id="PF00215">
    <property type="entry name" value="OMPdecase"/>
    <property type="match status" value="1"/>
</dbReference>
<evidence type="ECO:0000256" key="1">
    <source>
        <dbReference type="ARBA" id="ARBA00002356"/>
    </source>
</evidence>
<dbReference type="PROSITE" id="PS00156">
    <property type="entry name" value="OMPDECASE"/>
    <property type="match status" value="1"/>
</dbReference>
<dbReference type="SUPFAM" id="SSF51366">
    <property type="entry name" value="Ribulose-phoshate binding barrel"/>
    <property type="match status" value="1"/>
</dbReference>
<proteinExistence type="inferred from homology"/>
<feature type="domain" description="Orotidine 5'-phosphate decarboxylase" evidence="11">
    <location>
        <begin position="9"/>
        <end position="230"/>
    </location>
</feature>
<evidence type="ECO:0000256" key="3">
    <source>
        <dbReference type="ARBA" id="ARBA00022793"/>
    </source>
</evidence>
<evidence type="ECO:0000256" key="2">
    <source>
        <dbReference type="ARBA" id="ARBA00004861"/>
    </source>
</evidence>
<evidence type="ECO:0000256" key="9">
    <source>
        <dbReference type="PIRSR" id="PIRSR614732-2"/>
    </source>
</evidence>
<accession>A0A5B2TIB4</accession>
<comment type="subunit">
    <text evidence="7">Homodimer.</text>
</comment>
<evidence type="ECO:0000256" key="4">
    <source>
        <dbReference type="ARBA" id="ARBA00022975"/>
    </source>
</evidence>
<gene>
    <name evidence="7 12" type="primary">pyrF</name>
    <name evidence="12" type="ORF">F0Q34_07195</name>
</gene>
<comment type="similarity">
    <text evidence="7">Belongs to the OMP decarboxylase family. Type 1 subfamily.</text>
</comment>
<dbReference type="NCBIfam" id="NF001273">
    <property type="entry name" value="PRK00230.1"/>
    <property type="match status" value="1"/>
</dbReference>
<evidence type="ECO:0000259" key="11">
    <source>
        <dbReference type="SMART" id="SM00934"/>
    </source>
</evidence>
<dbReference type="UniPathway" id="UPA00070">
    <property type="reaction ID" value="UER00120"/>
</dbReference>
<dbReference type="EC" id="4.1.1.23" evidence="7"/>
<feature type="binding site" evidence="7 9">
    <location>
        <position position="37"/>
    </location>
    <ligand>
        <name>substrate</name>
    </ligand>
</feature>
<comment type="caution">
    <text evidence="12">The sequence shown here is derived from an EMBL/GenBank/DDBJ whole genome shotgun (WGS) entry which is preliminary data.</text>
</comment>
<protein>
    <recommendedName>
        <fullName evidence="7">Orotidine 5'-phosphate decarboxylase</fullName>
        <ecNumber evidence="7">4.1.1.23</ecNumber>
    </recommendedName>
    <alternativeName>
        <fullName evidence="7">OMP decarboxylase</fullName>
        <shortName evidence="7">OMPDCase</shortName>
        <shortName evidence="7">OMPdecase</shortName>
    </alternativeName>
</protein>
<dbReference type="PANTHER" id="PTHR32119:SF2">
    <property type="entry name" value="OROTIDINE 5'-PHOSPHATE DECARBOXYLASE"/>
    <property type="match status" value="1"/>
</dbReference>
<dbReference type="NCBIfam" id="TIGR01740">
    <property type="entry name" value="pyrF"/>
    <property type="match status" value="1"/>
</dbReference>
<dbReference type="InterPro" id="IPR011060">
    <property type="entry name" value="RibuloseP-bd_barrel"/>
</dbReference>
<dbReference type="PANTHER" id="PTHR32119">
    <property type="entry name" value="OROTIDINE 5'-PHOSPHATE DECARBOXYLASE"/>
    <property type="match status" value="1"/>
</dbReference>
<feature type="binding site" evidence="7 9">
    <location>
        <position position="185"/>
    </location>
    <ligand>
        <name>substrate</name>
    </ligand>
</feature>
<feature type="binding site" evidence="7 9">
    <location>
        <position position="215"/>
    </location>
    <ligand>
        <name>substrate</name>
    </ligand>
</feature>
<dbReference type="SMART" id="SM00934">
    <property type="entry name" value="OMPdecase"/>
    <property type="match status" value="1"/>
</dbReference>
<evidence type="ECO:0000256" key="6">
    <source>
        <dbReference type="ARBA" id="ARBA00049157"/>
    </source>
</evidence>
<dbReference type="HAMAP" id="MF_01200_B">
    <property type="entry name" value="OMPdecase_type1_B"/>
    <property type="match status" value="1"/>
</dbReference>
<dbReference type="GO" id="GO:0004590">
    <property type="term" value="F:orotidine-5'-phosphate decarboxylase activity"/>
    <property type="evidence" value="ECO:0007669"/>
    <property type="project" value="UniProtKB-UniRule"/>
</dbReference>
<evidence type="ECO:0000256" key="10">
    <source>
        <dbReference type="RuleBase" id="RU000512"/>
    </source>
</evidence>
<keyword evidence="13" id="KW-1185">Reference proteome</keyword>
<feature type="binding site" evidence="7 9">
    <location>
        <position position="15"/>
    </location>
    <ligand>
        <name>substrate</name>
    </ligand>
</feature>